<accession>A0A9W6JZI4</accession>
<sequence>MPTMDNQRRAGALSRAMSRTTASAPGIIAPHPASPPLRVLLLGGTSEARALAEALADRSDLAPSVSLAGRTRNPLGYPIPTRIGGFGGAAGLAAHLRAEGIDLLVDATHPFAAVMSANAAEAARRAGVPLLALARPAWTPQPGDRWHAVENLAAALAALGAAPRRVFVALGRNELRALEAAPQHHYLIRSVDPVEPPLALPHARYILDRGPFALASEVDLFKSHGIEVILAKNSGGTASAAKLAAARALGLQVVLIARPPRPEVPTAASVEEALAWIDARLHARSTPPASARRGV</sequence>
<dbReference type="NCBIfam" id="TIGR00715">
    <property type="entry name" value="precor6x_red"/>
    <property type="match status" value="1"/>
</dbReference>
<dbReference type="NCBIfam" id="NF005968">
    <property type="entry name" value="PRK08057.1-2"/>
    <property type="match status" value="1"/>
</dbReference>
<keyword evidence="3" id="KW-0560">Oxidoreductase</keyword>
<organism evidence="4 5">
    <name type="scientific">Ancylobacter defluvii</name>
    <dbReference type="NCBI Taxonomy" id="1282440"/>
    <lineage>
        <taxon>Bacteria</taxon>
        <taxon>Pseudomonadati</taxon>
        <taxon>Pseudomonadota</taxon>
        <taxon>Alphaproteobacteria</taxon>
        <taxon>Hyphomicrobiales</taxon>
        <taxon>Xanthobacteraceae</taxon>
        <taxon>Ancylobacter</taxon>
    </lineage>
</organism>
<dbReference type="Pfam" id="PF02571">
    <property type="entry name" value="CbiJ"/>
    <property type="match status" value="1"/>
</dbReference>
<comment type="pathway">
    <text evidence="1">Cofactor biosynthesis; adenosylcobalamin biosynthesis.</text>
</comment>
<comment type="caution">
    <text evidence="4">The sequence shown here is derived from an EMBL/GenBank/DDBJ whole genome shotgun (WGS) entry which is preliminary data.</text>
</comment>
<keyword evidence="2" id="KW-0169">Cobalamin biosynthesis</keyword>
<dbReference type="PANTHER" id="PTHR36925">
    <property type="entry name" value="COBALT-PRECORRIN-6A REDUCTASE"/>
    <property type="match status" value="1"/>
</dbReference>
<dbReference type="GO" id="GO:0009236">
    <property type="term" value="P:cobalamin biosynthetic process"/>
    <property type="evidence" value="ECO:0007669"/>
    <property type="project" value="UniProtKB-KW"/>
</dbReference>
<evidence type="ECO:0000313" key="5">
    <source>
        <dbReference type="Proteomes" id="UP001143330"/>
    </source>
</evidence>
<proteinExistence type="predicted"/>
<keyword evidence="5" id="KW-1185">Reference proteome</keyword>
<evidence type="ECO:0000256" key="2">
    <source>
        <dbReference type="ARBA" id="ARBA00022573"/>
    </source>
</evidence>
<name>A0A9W6JZI4_9HYPH</name>
<protein>
    <submittedName>
        <fullName evidence="4">Precorrin-6A reductase</fullName>
    </submittedName>
</protein>
<evidence type="ECO:0000256" key="3">
    <source>
        <dbReference type="ARBA" id="ARBA00023002"/>
    </source>
</evidence>
<dbReference type="AlphaFoldDB" id="A0A9W6JZI4"/>
<dbReference type="PROSITE" id="PS51014">
    <property type="entry name" value="COBK_CBIJ"/>
    <property type="match status" value="1"/>
</dbReference>
<dbReference type="PANTHER" id="PTHR36925:SF1">
    <property type="entry name" value="COBALT-PRECORRIN-6A REDUCTASE"/>
    <property type="match status" value="1"/>
</dbReference>
<gene>
    <name evidence="4" type="ORF">GCM10017653_48460</name>
</gene>
<reference evidence="4" key="2">
    <citation type="submission" date="2023-01" db="EMBL/GenBank/DDBJ databases">
        <authorList>
            <person name="Sun Q."/>
            <person name="Evtushenko L."/>
        </authorList>
    </citation>
    <scope>NUCLEOTIDE SEQUENCE</scope>
    <source>
        <strain evidence="4">VKM B-2789</strain>
    </source>
</reference>
<dbReference type="GO" id="GO:0016994">
    <property type="term" value="F:precorrin-6A reductase activity"/>
    <property type="evidence" value="ECO:0007669"/>
    <property type="project" value="InterPro"/>
</dbReference>
<evidence type="ECO:0000256" key="1">
    <source>
        <dbReference type="ARBA" id="ARBA00004953"/>
    </source>
</evidence>
<dbReference type="EMBL" id="BSFM01000021">
    <property type="protein sequence ID" value="GLK86776.1"/>
    <property type="molecule type" value="Genomic_DNA"/>
</dbReference>
<dbReference type="InterPro" id="IPR003723">
    <property type="entry name" value="Precorrin-6x_reduct"/>
</dbReference>
<dbReference type="Proteomes" id="UP001143330">
    <property type="component" value="Unassembled WGS sequence"/>
</dbReference>
<evidence type="ECO:0000313" key="4">
    <source>
        <dbReference type="EMBL" id="GLK86776.1"/>
    </source>
</evidence>
<reference evidence="4" key="1">
    <citation type="journal article" date="2014" name="Int. J. Syst. Evol. Microbiol.">
        <title>Complete genome sequence of Corynebacterium casei LMG S-19264T (=DSM 44701T), isolated from a smear-ripened cheese.</title>
        <authorList>
            <consortium name="US DOE Joint Genome Institute (JGI-PGF)"/>
            <person name="Walter F."/>
            <person name="Albersmeier A."/>
            <person name="Kalinowski J."/>
            <person name="Ruckert C."/>
        </authorList>
    </citation>
    <scope>NUCLEOTIDE SEQUENCE</scope>
    <source>
        <strain evidence="4">VKM B-2789</strain>
    </source>
</reference>